<dbReference type="InterPro" id="IPR046341">
    <property type="entry name" value="SET_dom_sf"/>
</dbReference>
<evidence type="ECO:0000259" key="2">
    <source>
        <dbReference type="PROSITE" id="PS50280"/>
    </source>
</evidence>
<evidence type="ECO:0000313" key="3">
    <source>
        <dbReference type="EMBL" id="CAD2213626.1"/>
    </source>
</evidence>
<evidence type="ECO:0000256" key="1">
    <source>
        <dbReference type="SAM" id="MobiDB-lite"/>
    </source>
</evidence>
<dbReference type="EMBL" id="LR877146">
    <property type="protein sequence ID" value="CAD2213626.1"/>
    <property type="molecule type" value="Genomic_DNA"/>
</dbReference>
<dbReference type="InterPro" id="IPR001214">
    <property type="entry name" value="SET_dom"/>
</dbReference>
<proteinExistence type="predicted"/>
<feature type="compositionally biased region" description="Polar residues" evidence="1">
    <location>
        <begin position="7"/>
        <end position="25"/>
    </location>
</feature>
<gene>
    <name evidence="3" type="ORF">ADEAN_000106900</name>
</gene>
<dbReference type="SUPFAM" id="SSF82199">
    <property type="entry name" value="SET domain"/>
    <property type="match status" value="1"/>
</dbReference>
<protein>
    <submittedName>
        <fullName evidence="3">SET domain containing protein, putative</fullName>
    </submittedName>
</protein>
<sequence length="460" mass="53059">MRRLLQRTPQGNQSVRWTSTVTSTPKRGKRRNYLDGDDSGLISPQSSEQEDAFHFLNYNNAVYGKAKSANNKLSLWRRWELKTSIYLLHTRLIHVVYFHYLKAMAFASYLFVGNKIRYFSRTNHASDGVRETDEEDPVYVGKSAIHGRGIFAARDLKRGTRIHFSSVDHAAPGNAGDTNYYIFSKYFLKFSLDFQQDETKLPEMFHYYHPSGNVLQLNLNNNVVDLLLNHSCTPNCASGFSAFFLDHVLNDSALKKERRTFRNPNHYYLTRDVQQGEEITINYSARLAPMTFADRRLFTSGNGKSQRTGRKRALLSGVQDTLSVLFSVSGNKSHNMVCRCGEENCNHFVYKYPEAVLKTIRKRYACTDGETRANDMALLRELIEEHQFDNEFVLLSLLPSSDLLFEYLNSPTTATPRDKNENRFEFYTITKSELIKSYRNAFKVVNEITPQGPAKKEEKW</sequence>
<dbReference type="AlphaFoldDB" id="A0A7G2C1W1"/>
<name>A0A7G2C1W1_9TRYP</name>
<feature type="domain" description="SET" evidence="2">
    <location>
        <begin position="136"/>
        <end position="284"/>
    </location>
</feature>
<dbReference type="Gene3D" id="2.170.270.10">
    <property type="entry name" value="SET domain"/>
    <property type="match status" value="1"/>
</dbReference>
<dbReference type="Pfam" id="PF00856">
    <property type="entry name" value="SET"/>
    <property type="match status" value="1"/>
</dbReference>
<keyword evidence="4" id="KW-1185">Reference proteome</keyword>
<accession>A0A7G2C1W1</accession>
<dbReference type="Proteomes" id="UP000515908">
    <property type="component" value="Chromosome 02"/>
</dbReference>
<dbReference type="VEuPathDB" id="TriTrypDB:ADEAN_000106900"/>
<evidence type="ECO:0000313" key="4">
    <source>
        <dbReference type="Proteomes" id="UP000515908"/>
    </source>
</evidence>
<reference evidence="3 4" key="1">
    <citation type="submission" date="2020-08" db="EMBL/GenBank/DDBJ databases">
        <authorList>
            <person name="Newling K."/>
            <person name="Davey J."/>
            <person name="Forrester S."/>
        </authorList>
    </citation>
    <scope>NUCLEOTIDE SEQUENCE [LARGE SCALE GENOMIC DNA]</scope>
    <source>
        <strain evidence="4">Crithidia deanei Carvalho (ATCC PRA-265)</strain>
    </source>
</reference>
<organism evidence="3 4">
    <name type="scientific">Angomonas deanei</name>
    <dbReference type="NCBI Taxonomy" id="59799"/>
    <lineage>
        <taxon>Eukaryota</taxon>
        <taxon>Discoba</taxon>
        <taxon>Euglenozoa</taxon>
        <taxon>Kinetoplastea</taxon>
        <taxon>Metakinetoplastina</taxon>
        <taxon>Trypanosomatida</taxon>
        <taxon>Trypanosomatidae</taxon>
        <taxon>Strigomonadinae</taxon>
        <taxon>Angomonas</taxon>
    </lineage>
</organism>
<feature type="region of interest" description="Disordered" evidence="1">
    <location>
        <begin position="1"/>
        <end position="41"/>
    </location>
</feature>
<dbReference type="OrthoDB" id="5792673at2759"/>
<dbReference type="PROSITE" id="PS50280">
    <property type="entry name" value="SET"/>
    <property type="match status" value="1"/>
</dbReference>